<dbReference type="KEGG" id="chig:CH63R_01268"/>
<comment type="similarity">
    <text evidence="2">Belongs to the major facilitator superfamily. TCR/Tet family.</text>
</comment>
<accession>A0A1B7YW39</accession>
<feature type="transmembrane region" description="Helical" evidence="7">
    <location>
        <begin position="524"/>
        <end position="543"/>
    </location>
</feature>
<dbReference type="EMBL" id="LTAN01000001">
    <property type="protein sequence ID" value="OBR16088.1"/>
    <property type="molecule type" value="Genomic_DNA"/>
</dbReference>
<evidence type="ECO:0000256" key="1">
    <source>
        <dbReference type="ARBA" id="ARBA00004141"/>
    </source>
</evidence>
<comment type="subcellular location">
    <subcellularLocation>
        <location evidence="1">Membrane</location>
        <topology evidence="1">Multi-pass membrane protein</topology>
    </subcellularLocation>
</comment>
<dbReference type="AlphaFoldDB" id="A0A1B7YW39"/>
<feature type="transmembrane region" description="Helical" evidence="7">
    <location>
        <begin position="145"/>
        <end position="170"/>
    </location>
</feature>
<feature type="transmembrane region" description="Helical" evidence="7">
    <location>
        <begin position="177"/>
        <end position="199"/>
    </location>
</feature>
<evidence type="ECO:0000256" key="6">
    <source>
        <dbReference type="ARBA" id="ARBA00023136"/>
    </source>
</evidence>
<dbReference type="Pfam" id="PF07690">
    <property type="entry name" value="MFS_1"/>
    <property type="match status" value="1"/>
</dbReference>
<dbReference type="InterPro" id="IPR020846">
    <property type="entry name" value="MFS_dom"/>
</dbReference>
<dbReference type="Proteomes" id="UP000092177">
    <property type="component" value="Chromosome 1"/>
</dbReference>
<evidence type="ECO:0000259" key="8">
    <source>
        <dbReference type="PROSITE" id="PS50850"/>
    </source>
</evidence>
<feature type="transmembrane region" description="Helical" evidence="7">
    <location>
        <begin position="119"/>
        <end position="139"/>
    </location>
</feature>
<dbReference type="OrthoDB" id="10021397at2759"/>
<keyword evidence="3" id="KW-0813">Transport</keyword>
<evidence type="ECO:0000256" key="7">
    <source>
        <dbReference type="SAM" id="Phobius"/>
    </source>
</evidence>
<organism evidence="9 10">
    <name type="scientific">Colletotrichum higginsianum (strain IMI 349063)</name>
    <name type="common">Crucifer anthracnose fungus</name>
    <dbReference type="NCBI Taxonomy" id="759273"/>
    <lineage>
        <taxon>Eukaryota</taxon>
        <taxon>Fungi</taxon>
        <taxon>Dikarya</taxon>
        <taxon>Ascomycota</taxon>
        <taxon>Pezizomycotina</taxon>
        <taxon>Sordariomycetes</taxon>
        <taxon>Hypocreomycetidae</taxon>
        <taxon>Glomerellales</taxon>
        <taxon>Glomerellaceae</taxon>
        <taxon>Colletotrichum</taxon>
        <taxon>Colletotrichum destructivum species complex</taxon>
    </lineage>
</organism>
<reference evidence="10" key="1">
    <citation type="journal article" date="2017" name="BMC Genomics">
        <title>Gapless genome assembly of Colletotrichum higginsianum reveals chromosome structure and association of transposable elements with secondary metabolite gene clusters.</title>
        <authorList>
            <person name="Dallery J.-F."/>
            <person name="Lapalu N."/>
            <person name="Zampounis A."/>
            <person name="Pigne S."/>
            <person name="Luyten I."/>
            <person name="Amselem J."/>
            <person name="Wittenberg A.H.J."/>
            <person name="Zhou S."/>
            <person name="de Queiroz M.V."/>
            <person name="Robin G.P."/>
            <person name="Auger A."/>
            <person name="Hainaut M."/>
            <person name="Henrissat B."/>
            <person name="Kim K.-T."/>
            <person name="Lee Y.-H."/>
            <person name="Lespinet O."/>
            <person name="Schwartz D.C."/>
            <person name="Thon M.R."/>
            <person name="O'Connell R.J."/>
        </authorList>
    </citation>
    <scope>NUCLEOTIDE SEQUENCE [LARGE SCALE GENOMIC DNA]</scope>
    <source>
        <strain evidence="10">IMI 349063</strain>
    </source>
</reference>
<dbReference type="GO" id="GO:0022857">
    <property type="term" value="F:transmembrane transporter activity"/>
    <property type="evidence" value="ECO:0007669"/>
    <property type="project" value="InterPro"/>
</dbReference>
<protein>
    <submittedName>
        <fullName evidence="9">MFS multidrug transporter</fullName>
    </submittedName>
</protein>
<feature type="transmembrane region" description="Helical" evidence="7">
    <location>
        <begin position="446"/>
        <end position="467"/>
    </location>
</feature>
<keyword evidence="5 7" id="KW-1133">Transmembrane helix</keyword>
<comment type="caution">
    <text evidence="9">The sequence shown here is derived from an EMBL/GenBank/DDBJ whole genome shotgun (WGS) entry which is preliminary data.</text>
</comment>
<feature type="transmembrane region" description="Helical" evidence="7">
    <location>
        <begin position="320"/>
        <end position="346"/>
    </location>
</feature>
<dbReference type="PANTHER" id="PTHR23501:SF193">
    <property type="entry name" value="MULTIDRUG TRANSPORTER, PUTATIVE (AFU_ORTHOLOGUE AFUA_8G00940)-RELATED"/>
    <property type="match status" value="1"/>
</dbReference>
<keyword evidence="10" id="KW-1185">Reference proteome</keyword>
<dbReference type="Gene3D" id="1.20.1250.20">
    <property type="entry name" value="MFS general substrate transporter like domains"/>
    <property type="match status" value="2"/>
</dbReference>
<dbReference type="PROSITE" id="PS50850">
    <property type="entry name" value="MFS"/>
    <property type="match status" value="1"/>
</dbReference>
<dbReference type="VEuPathDB" id="FungiDB:CH63R_01268"/>
<evidence type="ECO:0000313" key="9">
    <source>
        <dbReference type="EMBL" id="OBR16088.1"/>
    </source>
</evidence>
<keyword evidence="6 7" id="KW-0472">Membrane</keyword>
<feature type="transmembrane region" description="Helical" evidence="7">
    <location>
        <begin position="384"/>
        <end position="403"/>
    </location>
</feature>
<evidence type="ECO:0000256" key="2">
    <source>
        <dbReference type="ARBA" id="ARBA00007520"/>
    </source>
</evidence>
<dbReference type="GO" id="GO:0005886">
    <property type="term" value="C:plasma membrane"/>
    <property type="evidence" value="ECO:0007669"/>
    <property type="project" value="TreeGrafter"/>
</dbReference>
<feature type="transmembrane region" description="Helical" evidence="7">
    <location>
        <begin position="205"/>
        <end position="230"/>
    </location>
</feature>
<evidence type="ECO:0000313" key="10">
    <source>
        <dbReference type="Proteomes" id="UP000092177"/>
    </source>
</evidence>
<evidence type="ECO:0000256" key="4">
    <source>
        <dbReference type="ARBA" id="ARBA00022692"/>
    </source>
</evidence>
<dbReference type="SUPFAM" id="SSF103473">
    <property type="entry name" value="MFS general substrate transporter"/>
    <property type="match status" value="1"/>
</dbReference>
<evidence type="ECO:0000256" key="3">
    <source>
        <dbReference type="ARBA" id="ARBA00022448"/>
    </source>
</evidence>
<sequence>MLDSQTSDREDGKFTVTEEHDLQILRNESPEAGLRDQPQALKVNIIAPTCVTGYKLLFAMAALNLSAILINLDSSILSTATPTITDEFHSVKDIGWYLSSALQPLTGKLFTYFSNKMKWTYIIFLVLFEVGSLICGLATSSPMFIAGRAIAGAGGAGLFNGSMIIVYAMVEAQKRPVMMGIMIGISQIGLIAGPLIGGALTQYSTWRWCFFINLPIGGIACILLALVYIPEQMPKPKVAAVLTDRNILQKFDVVGSAILIGSVVQLLLALHYGGGEYPWNSATVIGLLSGFAAATILFVVWEYRAGENATIPLKMLTNRVVASASMVNIFLFGVTYIATYFIPIFFQSILGDSPMESGIHMLPSMFSSIFFTVISGMMVTRLGYYLPFAVFAAILLTVGSGLMSTWSPTTRAGEWIGYQILYGSGRGLGMQMSIVAIQTAIPPTQVAVALTVLVFFQGLAVAVLISIGNTVFDSTVVGQIAALAPDVNPRAIIAAGATAYRSKVSAEDLPNVVKAWATGFQRTMYIATGLSAGMFLFSWGLGFHSVKKKEDSTAAQGSNGADKT</sequence>
<dbReference type="FunFam" id="1.20.1250.20:FF:000196">
    <property type="entry name" value="MFS toxin efflux pump (AflT)"/>
    <property type="match status" value="1"/>
</dbReference>
<keyword evidence="4 7" id="KW-0812">Transmembrane</keyword>
<dbReference type="InterPro" id="IPR036259">
    <property type="entry name" value="MFS_trans_sf"/>
</dbReference>
<dbReference type="InterPro" id="IPR011701">
    <property type="entry name" value="MFS"/>
</dbReference>
<dbReference type="RefSeq" id="XP_018164605.1">
    <property type="nucleotide sequence ID" value="XM_018296243.1"/>
</dbReference>
<evidence type="ECO:0000256" key="5">
    <source>
        <dbReference type="ARBA" id="ARBA00022989"/>
    </source>
</evidence>
<feature type="domain" description="Major facilitator superfamily (MFS) profile" evidence="8">
    <location>
        <begin position="45"/>
        <end position="546"/>
    </location>
</feature>
<feature type="transmembrane region" description="Helical" evidence="7">
    <location>
        <begin position="415"/>
        <end position="437"/>
    </location>
</feature>
<dbReference type="GeneID" id="28860350"/>
<dbReference type="CDD" id="cd17502">
    <property type="entry name" value="MFS_Azr1_MDR_like"/>
    <property type="match status" value="1"/>
</dbReference>
<feature type="transmembrane region" description="Helical" evidence="7">
    <location>
        <begin position="279"/>
        <end position="300"/>
    </location>
</feature>
<feature type="transmembrane region" description="Helical" evidence="7">
    <location>
        <begin position="251"/>
        <end position="273"/>
    </location>
</feature>
<name>A0A1B7YW39_COLHI</name>
<feature type="transmembrane region" description="Helical" evidence="7">
    <location>
        <begin position="358"/>
        <end position="377"/>
    </location>
</feature>
<gene>
    <name evidence="9" type="ORF">CH63R_01268</name>
</gene>
<dbReference type="PANTHER" id="PTHR23501">
    <property type="entry name" value="MAJOR FACILITATOR SUPERFAMILY"/>
    <property type="match status" value="1"/>
</dbReference>
<proteinExistence type="inferred from homology"/>